<dbReference type="RefSeq" id="XP_007827408.1">
    <property type="nucleotide sequence ID" value="XM_007829217.1"/>
</dbReference>
<dbReference type="KEGG" id="pfy:PFICI_00636"/>
<dbReference type="EMBL" id="KI912109">
    <property type="protein sequence ID" value="ETS86808.1"/>
    <property type="molecule type" value="Genomic_DNA"/>
</dbReference>
<dbReference type="OrthoDB" id="4739136at2759"/>
<feature type="region of interest" description="Disordered" evidence="1">
    <location>
        <begin position="1"/>
        <end position="26"/>
    </location>
</feature>
<dbReference type="AlphaFoldDB" id="W3XL70"/>
<sequence>MDDLMSFDASPVHETVTPGRRDAEPATSVFDCAPLDSSQVNLRESPNVTSSTSGALDPKDELAVANDAAFEAVLHRPRQPVYLDAPPLLEQWAKGPKGKERLRQQGIPTQRGRACLVLSHNGQVLDGVLLATYEELAEVAKDQEGYLFEIQEPLSGRPFLYIEAPSQSLAASCLDEARTIAQNIIDDKATKLDLVLIEPPSAPLQSLVVQLQLGRPQLVANQTSPLDPDNDGLRKTWFESKLRQELSWALKKAGRIKNRVTLRVHLGHFLLRSFPPQQSRIPGTETGLDFEAFHRAVRHPRTRHDFATKIGSLEQALRVLQAIKSQNELFCSEDMAITLADVQPEYYFGGEVEEWQFSARLRPWSATATEMKRGKKPPKPFQVAAVEAVKIARSNAGSQLDFKCLNLEQFFDWKIDTVPEAPIRTKGFDILNSELRAADIQVPESTGVRDGAFPRIHFRGKYEKAKALNKVAIKSVFRFRYRPAPYQVEVTITREWEKVVAMGDQPLNSFGVVIYGERWGESRALELTKTGQGWGPELEHLFVDRQNDIHAGLDRLSSGDERAQCLIDAIHNIRSALSV</sequence>
<dbReference type="HOGENOM" id="CLU_470994_0_0_1"/>
<dbReference type="InterPro" id="IPR057227">
    <property type="entry name" value="DUF7905"/>
</dbReference>
<proteinExistence type="predicted"/>
<evidence type="ECO:0000259" key="2">
    <source>
        <dbReference type="Pfam" id="PF25482"/>
    </source>
</evidence>
<accession>W3XL70</accession>
<protein>
    <recommendedName>
        <fullName evidence="2">DUF7905 domain-containing protein</fullName>
    </recommendedName>
</protein>
<evidence type="ECO:0000313" key="3">
    <source>
        <dbReference type="EMBL" id="ETS86808.1"/>
    </source>
</evidence>
<evidence type="ECO:0000313" key="4">
    <source>
        <dbReference type="Proteomes" id="UP000030651"/>
    </source>
</evidence>
<reference evidence="4" key="1">
    <citation type="journal article" date="2015" name="BMC Genomics">
        <title>Genomic and transcriptomic analysis of the endophytic fungus Pestalotiopsis fici reveals its lifestyle and high potential for synthesis of natural products.</title>
        <authorList>
            <person name="Wang X."/>
            <person name="Zhang X."/>
            <person name="Liu L."/>
            <person name="Xiang M."/>
            <person name="Wang W."/>
            <person name="Sun X."/>
            <person name="Che Y."/>
            <person name="Guo L."/>
            <person name="Liu G."/>
            <person name="Guo L."/>
            <person name="Wang C."/>
            <person name="Yin W.B."/>
            <person name="Stadler M."/>
            <person name="Zhang X."/>
            <person name="Liu X."/>
        </authorList>
    </citation>
    <scope>NUCLEOTIDE SEQUENCE [LARGE SCALE GENOMIC DNA]</scope>
    <source>
        <strain evidence="4">W106-1 / CGMCC3.15140</strain>
    </source>
</reference>
<dbReference type="Pfam" id="PF25482">
    <property type="entry name" value="DUF7905"/>
    <property type="match status" value="1"/>
</dbReference>
<name>W3XL70_PESFW</name>
<keyword evidence="4" id="KW-1185">Reference proteome</keyword>
<feature type="domain" description="DUF7905" evidence="2">
    <location>
        <begin position="240"/>
        <end position="519"/>
    </location>
</feature>
<evidence type="ECO:0000256" key="1">
    <source>
        <dbReference type="SAM" id="MobiDB-lite"/>
    </source>
</evidence>
<dbReference type="GeneID" id="19265649"/>
<organism evidence="3 4">
    <name type="scientific">Pestalotiopsis fici (strain W106-1 / CGMCC3.15140)</name>
    <dbReference type="NCBI Taxonomy" id="1229662"/>
    <lineage>
        <taxon>Eukaryota</taxon>
        <taxon>Fungi</taxon>
        <taxon>Dikarya</taxon>
        <taxon>Ascomycota</taxon>
        <taxon>Pezizomycotina</taxon>
        <taxon>Sordariomycetes</taxon>
        <taxon>Xylariomycetidae</taxon>
        <taxon>Amphisphaeriales</taxon>
        <taxon>Sporocadaceae</taxon>
        <taxon>Pestalotiopsis</taxon>
    </lineage>
</organism>
<dbReference type="InParanoid" id="W3XL70"/>
<gene>
    <name evidence="3" type="ORF">PFICI_00636</name>
</gene>
<dbReference type="eggNOG" id="ENOG502T0ZQ">
    <property type="taxonomic scope" value="Eukaryota"/>
</dbReference>
<dbReference type="OMA" id="WQSIREM"/>
<dbReference type="Proteomes" id="UP000030651">
    <property type="component" value="Unassembled WGS sequence"/>
</dbReference>